<dbReference type="InterPro" id="IPR017850">
    <property type="entry name" value="Alkaline_phosphatase_core_sf"/>
</dbReference>
<dbReference type="SUPFAM" id="SSF53649">
    <property type="entry name" value="Alkaline phosphatase-like"/>
    <property type="match status" value="1"/>
</dbReference>
<dbReference type="Pfam" id="PF16347">
    <property type="entry name" value="SGSH_C"/>
    <property type="match status" value="1"/>
</dbReference>
<dbReference type="Gene3D" id="3.40.720.10">
    <property type="entry name" value="Alkaline Phosphatase, subunit A"/>
    <property type="match status" value="1"/>
</dbReference>
<dbReference type="Proteomes" id="UP000244896">
    <property type="component" value="Chromosome"/>
</dbReference>
<accession>A0A2U8E714</accession>
<dbReference type="InterPro" id="IPR032506">
    <property type="entry name" value="SGSH_C"/>
</dbReference>
<keyword evidence="3" id="KW-1185">Reference proteome</keyword>
<dbReference type="EMBL" id="CP023004">
    <property type="protein sequence ID" value="AWI10633.1"/>
    <property type="molecule type" value="Genomic_DNA"/>
</dbReference>
<dbReference type="KEGG" id="elut:CKA38_09955"/>
<organism evidence="2 3">
    <name type="scientific">Ereboglobus luteus</name>
    <dbReference type="NCBI Taxonomy" id="1796921"/>
    <lineage>
        <taxon>Bacteria</taxon>
        <taxon>Pseudomonadati</taxon>
        <taxon>Verrucomicrobiota</taxon>
        <taxon>Opitutia</taxon>
        <taxon>Opitutales</taxon>
        <taxon>Opitutaceae</taxon>
        <taxon>Ereboglobus</taxon>
    </lineage>
</organism>
<dbReference type="AlphaFoldDB" id="A0A2U8E714"/>
<name>A0A2U8E714_9BACT</name>
<evidence type="ECO:0000313" key="2">
    <source>
        <dbReference type="EMBL" id="AWI10633.1"/>
    </source>
</evidence>
<evidence type="ECO:0000259" key="1">
    <source>
        <dbReference type="Pfam" id="PF16347"/>
    </source>
</evidence>
<feature type="domain" description="N-sulphoglucosamine sulphohydrolase C-terminal" evidence="1">
    <location>
        <begin position="70"/>
        <end position="110"/>
    </location>
</feature>
<proteinExistence type="predicted"/>
<gene>
    <name evidence="2" type="ORF">CKA38_09955</name>
</gene>
<sequence>MGSFPQVHYPRRSVRDAQYKLILNINHAKENPHYALYLKGAGHFSTGTKEEEINASSDTIKQAYNTWRFPPEYELYDLNNDPDEWNNLAGNPEYKETLERLKNELYKWRKETKDMILDPKKLQMLNKEMESAFKNMKTRDYRKDKSFKFEYLQYLAPVE</sequence>
<evidence type="ECO:0000313" key="3">
    <source>
        <dbReference type="Proteomes" id="UP000244896"/>
    </source>
</evidence>
<reference evidence="2 3" key="1">
    <citation type="journal article" date="2018" name="Syst. Appl. Microbiol.">
        <title>Ereboglobus luteus gen. nov. sp. nov. from cockroach guts, and new insights into the oxygen relationship of the genera Opitutus and Didymococcus (Verrucomicrobia: Opitutaceae).</title>
        <authorList>
            <person name="Tegtmeier D."/>
            <person name="Belitz A."/>
            <person name="Radek R."/>
            <person name="Heimerl T."/>
            <person name="Brune A."/>
        </authorList>
    </citation>
    <scope>NUCLEOTIDE SEQUENCE [LARGE SCALE GENOMIC DNA]</scope>
    <source>
        <strain evidence="2 3">Ho45</strain>
    </source>
</reference>
<protein>
    <recommendedName>
        <fullName evidence="1">N-sulphoglucosamine sulphohydrolase C-terminal domain-containing protein</fullName>
    </recommendedName>
</protein>